<evidence type="ECO:0000313" key="1">
    <source>
        <dbReference type="EMBL" id="PVU74910.1"/>
    </source>
</evidence>
<accession>A0A2T9X491</accession>
<dbReference type="SUPFAM" id="SSF49764">
    <property type="entry name" value="HSP20-like chaperones"/>
    <property type="match status" value="1"/>
</dbReference>
<comment type="caution">
    <text evidence="1">The sequence shown here is derived from an EMBL/GenBank/DDBJ whole genome shotgun (WGS) entry which is preliminary data.</text>
</comment>
<reference evidence="1 2" key="1">
    <citation type="journal article" date="2015" name="Appl. Environ. Microbiol.">
        <title>Nanoarchaeota, Their Sulfolobales Host, and Nanoarchaeota Virus Distribution across Yellowstone National Park Hot Springs.</title>
        <authorList>
            <person name="Munson-McGee J.H."/>
            <person name="Field E.K."/>
            <person name="Bateson M."/>
            <person name="Rooney C."/>
            <person name="Stepanauskas R."/>
            <person name="Young M.J."/>
        </authorList>
    </citation>
    <scope>NUCLEOTIDE SEQUENCE [LARGE SCALE GENOMIC DNA]</scope>
    <source>
        <strain evidence="1">SCGC AC-742_N10</strain>
    </source>
</reference>
<gene>
    <name evidence="1" type="ORF">DDW13_05855</name>
</gene>
<sequence>MMSSAEDPDVDILNKNGLVNVYVDLRGKEINTKRLLVRADNSHVYIYDPDSNSIVKIIYVNELIDPSTLSVSEKNGIINISLKKT</sequence>
<evidence type="ECO:0008006" key="3">
    <source>
        <dbReference type="Google" id="ProtNLM"/>
    </source>
</evidence>
<dbReference type="Proteomes" id="UP000245638">
    <property type="component" value="Unassembled WGS sequence"/>
</dbReference>
<evidence type="ECO:0000313" key="2">
    <source>
        <dbReference type="Proteomes" id="UP000245638"/>
    </source>
</evidence>
<name>A0A2T9X491_9CREN</name>
<dbReference type="AlphaFoldDB" id="A0A2T9X491"/>
<protein>
    <recommendedName>
        <fullName evidence="3">SHSP domain-containing protein</fullName>
    </recommendedName>
</protein>
<dbReference type="InterPro" id="IPR008978">
    <property type="entry name" value="HSP20-like_chaperone"/>
</dbReference>
<dbReference type="EMBL" id="QEFD01000173">
    <property type="protein sequence ID" value="PVU74910.1"/>
    <property type="molecule type" value="Genomic_DNA"/>
</dbReference>
<proteinExistence type="predicted"/>
<organism evidence="1 2">
    <name type="scientific">Acidianus hospitalis</name>
    <dbReference type="NCBI Taxonomy" id="563177"/>
    <lineage>
        <taxon>Archaea</taxon>
        <taxon>Thermoproteota</taxon>
        <taxon>Thermoprotei</taxon>
        <taxon>Sulfolobales</taxon>
        <taxon>Sulfolobaceae</taxon>
        <taxon>Acidianus</taxon>
    </lineage>
</organism>